<dbReference type="GeneID" id="97399359"/>
<dbReference type="Proteomes" id="UP000010931">
    <property type="component" value="Unassembled WGS sequence"/>
</dbReference>
<protein>
    <submittedName>
        <fullName evidence="2">Uncharacterized protein</fullName>
    </submittedName>
</protein>
<dbReference type="RefSeq" id="WP_006380823.1">
    <property type="nucleotide sequence ID" value="NZ_AEJB01000475.1"/>
</dbReference>
<evidence type="ECO:0000256" key="1">
    <source>
        <dbReference type="SAM" id="MobiDB-lite"/>
    </source>
</evidence>
<dbReference type="AlphaFoldDB" id="L7F0P7"/>
<keyword evidence="3" id="KW-1185">Reference proteome</keyword>
<gene>
    <name evidence="2" type="ORF">STRTUCAR8_05576</name>
</gene>
<evidence type="ECO:0000313" key="2">
    <source>
        <dbReference type="EMBL" id="ELP64140.1"/>
    </source>
</evidence>
<dbReference type="EMBL" id="AEJB01000475">
    <property type="protein sequence ID" value="ELP64140.1"/>
    <property type="molecule type" value="Genomic_DNA"/>
</dbReference>
<dbReference type="PATRIC" id="fig|698760.3.peg.6964"/>
<name>L7F0P7_STRT8</name>
<reference evidence="2 3" key="1">
    <citation type="journal article" date="2011" name="Plasmid">
        <title>Streptomyces turgidiscabies Car8 contains a modular pathogenicity island that shares virulence genes with other actinobacterial plant pathogens.</title>
        <authorList>
            <person name="Huguet-Tapia J.C."/>
            <person name="Badger J.H."/>
            <person name="Loria R."/>
            <person name="Pettis G.S."/>
        </authorList>
    </citation>
    <scope>NUCLEOTIDE SEQUENCE [LARGE SCALE GENOMIC DNA]</scope>
    <source>
        <strain evidence="2 3">Car8</strain>
    </source>
</reference>
<evidence type="ECO:0000313" key="3">
    <source>
        <dbReference type="Proteomes" id="UP000010931"/>
    </source>
</evidence>
<sequence>MYEDICAQLGKCLNPIHDHGEGNARLSRMVDVGDPAFNHIAEVLADMRSAGVELTAETIETAVKLGRHRFTATTTPVRFAAVETGWKKHEAVVYYIRRGTLIKIGTTVRIRHRMTELMPDEILALEPGDRTLETQRHNQFTALRSGPRSEYFYPGAALQQHVAAVRQEHGAPPPSLPTLCDASRRWAETDHTA</sequence>
<proteinExistence type="predicted"/>
<feature type="region of interest" description="Disordered" evidence="1">
    <location>
        <begin position="167"/>
        <end position="193"/>
    </location>
</feature>
<organism evidence="2 3">
    <name type="scientific">Streptomyces turgidiscabies (strain Car8)</name>
    <dbReference type="NCBI Taxonomy" id="698760"/>
    <lineage>
        <taxon>Bacteria</taxon>
        <taxon>Bacillati</taxon>
        <taxon>Actinomycetota</taxon>
        <taxon>Actinomycetes</taxon>
        <taxon>Kitasatosporales</taxon>
        <taxon>Streptomycetaceae</taxon>
        <taxon>Streptomyces</taxon>
    </lineage>
</organism>
<feature type="compositionally biased region" description="Basic and acidic residues" evidence="1">
    <location>
        <begin position="182"/>
        <end position="193"/>
    </location>
</feature>
<comment type="caution">
    <text evidence="2">The sequence shown here is derived from an EMBL/GenBank/DDBJ whole genome shotgun (WGS) entry which is preliminary data.</text>
</comment>
<accession>L7F0P7</accession>